<evidence type="ECO:0000256" key="4">
    <source>
        <dbReference type="SAM" id="Phobius"/>
    </source>
</evidence>
<protein>
    <recommendedName>
        <fullName evidence="5">SH3 domain-containing protein</fullName>
    </recommendedName>
</protein>
<evidence type="ECO:0000313" key="6">
    <source>
        <dbReference type="EMBL" id="KNC98936.1"/>
    </source>
</evidence>
<feature type="compositionally biased region" description="Polar residues" evidence="3">
    <location>
        <begin position="349"/>
        <end position="358"/>
    </location>
</feature>
<feature type="region of interest" description="Disordered" evidence="3">
    <location>
        <begin position="330"/>
        <end position="364"/>
    </location>
</feature>
<dbReference type="OrthoDB" id="2147674at2759"/>
<keyword evidence="1 2" id="KW-0728">SH3 domain</keyword>
<dbReference type="InterPro" id="IPR001452">
    <property type="entry name" value="SH3_domain"/>
</dbReference>
<feature type="domain" description="SH3" evidence="5">
    <location>
        <begin position="405"/>
        <end position="471"/>
    </location>
</feature>
<evidence type="ECO:0000256" key="3">
    <source>
        <dbReference type="SAM" id="MobiDB-lite"/>
    </source>
</evidence>
<dbReference type="AlphaFoldDB" id="A0A0L0HD46"/>
<dbReference type="VEuPathDB" id="FungiDB:SPPG_05898"/>
<organism evidence="6 7">
    <name type="scientific">Spizellomyces punctatus (strain DAOM BR117)</name>
    <dbReference type="NCBI Taxonomy" id="645134"/>
    <lineage>
        <taxon>Eukaryota</taxon>
        <taxon>Fungi</taxon>
        <taxon>Fungi incertae sedis</taxon>
        <taxon>Chytridiomycota</taxon>
        <taxon>Chytridiomycota incertae sedis</taxon>
        <taxon>Chytridiomycetes</taxon>
        <taxon>Spizellomycetales</taxon>
        <taxon>Spizellomycetaceae</taxon>
        <taxon>Spizellomyces</taxon>
    </lineage>
</organism>
<keyword evidence="4" id="KW-0472">Membrane</keyword>
<name>A0A0L0HD46_SPIPD</name>
<gene>
    <name evidence="6" type="ORF">SPPG_05898</name>
</gene>
<keyword evidence="7" id="KW-1185">Reference proteome</keyword>
<feature type="transmembrane region" description="Helical" evidence="4">
    <location>
        <begin position="169"/>
        <end position="193"/>
    </location>
</feature>
<dbReference type="RefSeq" id="XP_016606976.1">
    <property type="nucleotide sequence ID" value="XM_016754105.1"/>
</dbReference>
<feature type="compositionally biased region" description="Basic and acidic residues" evidence="3">
    <location>
        <begin position="150"/>
        <end position="168"/>
    </location>
</feature>
<feature type="region of interest" description="Disordered" evidence="3">
    <location>
        <begin position="106"/>
        <end position="177"/>
    </location>
</feature>
<feature type="compositionally biased region" description="Polar residues" evidence="3">
    <location>
        <begin position="230"/>
        <end position="240"/>
    </location>
</feature>
<feature type="compositionally biased region" description="Polar residues" evidence="3">
    <location>
        <begin position="135"/>
        <end position="146"/>
    </location>
</feature>
<evidence type="ECO:0000259" key="5">
    <source>
        <dbReference type="PROSITE" id="PS50002"/>
    </source>
</evidence>
<evidence type="ECO:0000256" key="2">
    <source>
        <dbReference type="PROSITE-ProRule" id="PRU00192"/>
    </source>
</evidence>
<dbReference type="Gene3D" id="2.30.30.40">
    <property type="entry name" value="SH3 Domains"/>
    <property type="match status" value="1"/>
</dbReference>
<feature type="compositionally biased region" description="Basic and acidic residues" evidence="3">
    <location>
        <begin position="202"/>
        <end position="216"/>
    </location>
</feature>
<feature type="region of interest" description="Disordered" evidence="3">
    <location>
        <begin position="202"/>
        <end position="244"/>
    </location>
</feature>
<sequence>MLDLTTTTKGNPRLSVAFIVLILLFVSTTTTHYGAFAHPVTSEFCQSYNDACWEKSLACEECQRHSVLFVCKNSANGNCISCSCGNVQVFSPLACSTVRSLMNNRTVADSRPRTTPTPHPSHPTPSIPHRGHGNNGSPGPSDQHPSGTRPAEEAKQEPAEGKEAERSRAIGGGVGGTVGGIIVLATVTTFFVTRKRRRFDFPRQESQEELTLKRDESADEEEDHPKRSAPSMTTVANATPSPMPPLVLLARSDTLSRAKPSNVPQWTAPSLTGAVGSIGTASPEADTSMDHPGYLQQQRERQEMKRHWRKTLERRSKELDRERIEWEGLLGPKSPAPAATRDSPLARNIGSNRTSNTAPLRPSPLRSASIVSMSTTSTNSDLSSSPPTPIFYPADRLSVSTTSSTSSYNYLILSSHKPERNDELEVSVGDRVSIWRVWEDGWCHGGILEKGGTCAGREGVFPIKCVRVREGEDGERGTICGDTYVSRWDSLLADSAT</sequence>
<dbReference type="Proteomes" id="UP000053201">
    <property type="component" value="Unassembled WGS sequence"/>
</dbReference>
<accession>A0A0L0HD46</accession>
<keyword evidence="4" id="KW-0812">Transmembrane</keyword>
<dbReference type="EMBL" id="KQ257459">
    <property type="protein sequence ID" value="KNC98936.1"/>
    <property type="molecule type" value="Genomic_DNA"/>
</dbReference>
<dbReference type="InParanoid" id="A0A0L0HD46"/>
<dbReference type="SUPFAM" id="SSF50044">
    <property type="entry name" value="SH3-domain"/>
    <property type="match status" value="1"/>
</dbReference>
<keyword evidence="4" id="KW-1133">Transmembrane helix</keyword>
<evidence type="ECO:0000313" key="7">
    <source>
        <dbReference type="Proteomes" id="UP000053201"/>
    </source>
</evidence>
<dbReference type="PROSITE" id="PS50002">
    <property type="entry name" value="SH3"/>
    <property type="match status" value="1"/>
</dbReference>
<proteinExistence type="predicted"/>
<dbReference type="InterPro" id="IPR036028">
    <property type="entry name" value="SH3-like_dom_sf"/>
</dbReference>
<dbReference type="GeneID" id="27689242"/>
<feature type="compositionally biased region" description="Pro residues" evidence="3">
    <location>
        <begin position="115"/>
        <end position="126"/>
    </location>
</feature>
<evidence type="ECO:0000256" key="1">
    <source>
        <dbReference type="ARBA" id="ARBA00022443"/>
    </source>
</evidence>
<reference evidence="6 7" key="1">
    <citation type="submission" date="2009-08" db="EMBL/GenBank/DDBJ databases">
        <title>The Genome Sequence of Spizellomyces punctatus strain DAOM BR117.</title>
        <authorList>
            <consortium name="The Broad Institute Genome Sequencing Platform"/>
            <person name="Russ C."/>
            <person name="Cuomo C."/>
            <person name="Shea T."/>
            <person name="Young S.K."/>
            <person name="Zeng Q."/>
            <person name="Koehrsen M."/>
            <person name="Haas B."/>
            <person name="Borodovsky M."/>
            <person name="Guigo R."/>
            <person name="Alvarado L."/>
            <person name="Berlin A."/>
            <person name="Bochicchio J."/>
            <person name="Borenstein D."/>
            <person name="Chapman S."/>
            <person name="Chen Z."/>
            <person name="Engels R."/>
            <person name="Freedman E."/>
            <person name="Gellesch M."/>
            <person name="Goldberg J."/>
            <person name="Griggs A."/>
            <person name="Gujja S."/>
            <person name="Heiman D."/>
            <person name="Hepburn T."/>
            <person name="Howarth C."/>
            <person name="Jen D."/>
            <person name="Larson L."/>
            <person name="Lewis B."/>
            <person name="Mehta T."/>
            <person name="Park D."/>
            <person name="Pearson M."/>
            <person name="Roberts A."/>
            <person name="Saif S."/>
            <person name="Shenoy N."/>
            <person name="Sisk P."/>
            <person name="Stolte C."/>
            <person name="Sykes S."/>
            <person name="Thomson T."/>
            <person name="Walk T."/>
            <person name="White J."/>
            <person name="Yandava C."/>
            <person name="Burger G."/>
            <person name="Gray M.W."/>
            <person name="Holland P.W.H."/>
            <person name="King N."/>
            <person name="Lang F.B.F."/>
            <person name="Roger A.J."/>
            <person name="Ruiz-Trillo I."/>
            <person name="Lander E."/>
            <person name="Nusbaum C."/>
        </authorList>
    </citation>
    <scope>NUCLEOTIDE SEQUENCE [LARGE SCALE GENOMIC DNA]</scope>
    <source>
        <strain evidence="6 7">DAOM BR117</strain>
    </source>
</reference>